<evidence type="ECO:0000313" key="1">
    <source>
        <dbReference type="EMBL" id="ODQ73390.1"/>
    </source>
</evidence>
<keyword evidence="2" id="KW-1185">Reference proteome</keyword>
<dbReference type="Proteomes" id="UP000094385">
    <property type="component" value="Unassembled WGS sequence"/>
</dbReference>
<sequence length="341" mass="37924">MSQLSTKQLDTDNPVSVETEWMRLNDVANDIQTLRSLDRNTEIKVKLAVATLHEEHTSEKRRKYKLFLADVLRKCGPVGVLLCASILGTNKVFNMGKTRRRAFINKLEANKTQPPLASAALLKIALRYQIPVSIEDLRQLDFHNISQNLATDENLSTQTNGDENLAQAAALLVQGRPTERETQYKEHDNHQPGAIQEFANSLTLAHPLETEDGKESPTLLQADDLPGFQISVLANQPPQSVFDLDIMQLIGFLQRFQSVSSSPHQYTNILCLLQGYQSNCPSLQCIQLIIPWSGALPSIEIKIDSKIGWSAKIQLSVTLAVELVNYCRGLPTAKTADGRIS</sequence>
<reference evidence="1 2" key="1">
    <citation type="journal article" date="2016" name="Proc. Natl. Acad. Sci. U.S.A.">
        <title>Comparative genomics of biotechnologically important yeasts.</title>
        <authorList>
            <person name="Riley R."/>
            <person name="Haridas S."/>
            <person name="Wolfe K.H."/>
            <person name="Lopes M.R."/>
            <person name="Hittinger C.T."/>
            <person name="Goeker M."/>
            <person name="Salamov A.A."/>
            <person name="Wisecaver J.H."/>
            <person name="Long T.M."/>
            <person name="Calvey C.H."/>
            <person name="Aerts A.L."/>
            <person name="Barry K.W."/>
            <person name="Choi C."/>
            <person name="Clum A."/>
            <person name="Coughlan A.Y."/>
            <person name="Deshpande S."/>
            <person name="Douglass A.P."/>
            <person name="Hanson S.J."/>
            <person name="Klenk H.-P."/>
            <person name="LaButti K.M."/>
            <person name="Lapidus A."/>
            <person name="Lindquist E.A."/>
            <person name="Lipzen A.M."/>
            <person name="Meier-Kolthoff J.P."/>
            <person name="Ohm R.A."/>
            <person name="Otillar R.P."/>
            <person name="Pangilinan J.L."/>
            <person name="Peng Y."/>
            <person name="Rokas A."/>
            <person name="Rosa C.A."/>
            <person name="Scheuner C."/>
            <person name="Sibirny A.A."/>
            <person name="Slot J.C."/>
            <person name="Stielow J.B."/>
            <person name="Sun H."/>
            <person name="Kurtzman C.P."/>
            <person name="Blackwell M."/>
            <person name="Grigoriev I.V."/>
            <person name="Jeffries T.W."/>
        </authorList>
    </citation>
    <scope>NUCLEOTIDE SEQUENCE [LARGE SCALE GENOMIC DNA]</scope>
    <source>
        <strain evidence="1 2">NRRL Y-11557</strain>
    </source>
</reference>
<dbReference type="OrthoDB" id="3781229at2759"/>
<dbReference type="AlphaFoldDB" id="A0A1E3Q6Z9"/>
<gene>
    <name evidence="1" type="ORF">LIPSTDRAFT_3712</name>
</gene>
<proteinExistence type="predicted"/>
<dbReference type="EMBL" id="KV454294">
    <property type="protein sequence ID" value="ODQ73390.1"/>
    <property type="molecule type" value="Genomic_DNA"/>
</dbReference>
<protein>
    <submittedName>
        <fullName evidence="1">Uncharacterized protein</fullName>
    </submittedName>
</protein>
<accession>A0A1E3Q6Z9</accession>
<organism evidence="1 2">
    <name type="scientific">Lipomyces starkeyi NRRL Y-11557</name>
    <dbReference type="NCBI Taxonomy" id="675824"/>
    <lineage>
        <taxon>Eukaryota</taxon>
        <taxon>Fungi</taxon>
        <taxon>Dikarya</taxon>
        <taxon>Ascomycota</taxon>
        <taxon>Saccharomycotina</taxon>
        <taxon>Lipomycetes</taxon>
        <taxon>Lipomycetales</taxon>
        <taxon>Lipomycetaceae</taxon>
        <taxon>Lipomyces</taxon>
    </lineage>
</organism>
<evidence type="ECO:0000313" key="2">
    <source>
        <dbReference type="Proteomes" id="UP000094385"/>
    </source>
</evidence>
<name>A0A1E3Q6Z9_LIPST</name>
<dbReference type="STRING" id="675824.A0A1E3Q6Z9"/>